<feature type="region of interest" description="Disordered" evidence="6">
    <location>
        <begin position="74"/>
        <end position="93"/>
    </location>
</feature>
<dbReference type="Pfam" id="PF05242">
    <property type="entry name" value="GLYCAM-1"/>
    <property type="match status" value="1"/>
</dbReference>
<evidence type="ECO:0000313" key="9">
    <source>
        <dbReference type="Proteomes" id="UP000029965"/>
    </source>
</evidence>
<keyword evidence="9" id="KW-1185">Reference proteome</keyword>
<evidence type="ECO:0000256" key="5">
    <source>
        <dbReference type="ARBA" id="ARBA00023180"/>
    </source>
</evidence>
<evidence type="ECO:0000256" key="4">
    <source>
        <dbReference type="ARBA" id="ARBA00022729"/>
    </source>
</evidence>
<evidence type="ECO:0000256" key="7">
    <source>
        <dbReference type="SAM" id="SignalP"/>
    </source>
</evidence>
<comment type="similarity">
    <text evidence="1">Belongs to the PP3/GlyCAM-1 family.</text>
</comment>
<feature type="signal peptide" evidence="7">
    <location>
        <begin position="1"/>
        <end position="18"/>
    </location>
</feature>
<reference evidence="8" key="2">
    <citation type="submission" date="2025-08" db="UniProtKB">
        <authorList>
            <consortium name="Ensembl"/>
        </authorList>
    </citation>
    <scope>IDENTIFICATION</scope>
</reference>
<keyword evidence="5" id="KW-0325">Glycoprotein</keyword>
<reference evidence="8" key="3">
    <citation type="submission" date="2025-09" db="UniProtKB">
        <authorList>
            <consortium name="Ensembl"/>
        </authorList>
    </citation>
    <scope>IDENTIFICATION</scope>
</reference>
<dbReference type="Ensembl" id="ENSCSAT00000003413.1">
    <property type="protein sequence ID" value="ENSCSAP00000001692.1"/>
    <property type="gene ID" value="ENSCSAG00000005382.1"/>
</dbReference>
<evidence type="ECO:0000256" key="3">
    <source>
        <dbReference type="ARBA" id="ARBA00022553"/>
    </source>
</evidence>
<reference evidence="8 9" key="1">
    <citation type="submission" date="2014-03" db="EMBL/GenBank/DDBJ databases">
        <authorList>
            <person name="Warren W."/>
            <person name="Wilson R.K."/>
        </authorList>
    </citation>
    <scope>NUCLEOTIDE SEQUENCE</scope>
</reference>
<proteinExistence type="inferred from homology"/>
<dbReference type="Bgee" id="ENSCSAG00000005382">
    <property type="expression patterns" value="Expressed in blood"/>
</dbReference>
<accession>A0A0D9QZA3</accession>
<keyword evidence="3" id="KW-0597">Phosphoprotein</keyword>
<name>A0A0D9QZA3_CHLSB</name>
<keyword evidence="4 7" id="KW-0732">Signal</keyword>
<dbReference type="InterPro" id="IPR007906">
    <property type="entry name" value="GLYCAM-1"/>
</dbReference>
<evidence type="ECO:0000256" key="6">
    <source>
        <dbReference type="SAM" id="MobiDB-lite"/>
    </source>
</evidence>
<feature type="region of interest" description="Disordered" evidence="6">
    <location>
        <begin position="31"/>
        <end position="64"/>
    </location>
</feature>
<feature type="chain" id="PRO_5002344125" description="Glycosylation-dependent cell adhesion molecule 1" evidence="7">
    <location>
        <begin position="19"/>
        <end position="151"/>
    </location>
</feature>
<feature type="region of interest" description="Disordered" evidence="6">
    <location>
        <begin position="99"/>
        <end position="119"/>
    </location>
</feature>
<dbReference type="Proteomes" id="UP000029965">
    <property type="component" value="Chromosome 11"/>
</dbReference>
<dbReference type="OMA" id="SEEETHW"/>
<organism evidence="8 9">
    <name type="scientific">Chlorocebus sabaeus</name>
    <name type="common">Green monkey</name>
    <name type="synonym">Simia sabaea</name>
    <dbReference type="NCBI Taxonomy" id="60711"/>
    <lineage>
        <taxon>Eukaryota</taxon>
        <taxon>Metazoa</taxon>
        <taxon>Chordata</taxon>
        <taxon>Craniata</taxon>
        <taxon>Vertebrata</taxon>
        <taxon>Euteleostomi</taxon>
        <taxon>Mammalia</taxon>
        <taxon>Eutheria</taxon>
        <taxon>Euarchontoglires</taxon>
        <taxon>Primates</taxon>
        <taxon>Haplorrhini</taxon>
        <taxon>Catarrhini</taxon>
        <taxon>Cercopithecidae</taxon>
        <taxon>Cercopithecinae</taxon>
        <taxon>Chlorocebus</taxon>
    </lineage>
</organism>
<dbReference type="STRING" id="60711.ENSCSAP00000001692"/>
<evidence type="ECO:0000256" key="2">
    <source>
        <dbReference type="ARBA" id="ARBA00017339"/>
    </source>
</evidence>
<dbReference type="EMBL" id="AQIB01022982">
    <property type="status" value="NOT_ANNOTATED_CDS"/>
    <property type="molecule type" value="Genomic_DNA"/>
</dbReference>
<feature type="compositionally biased region" description="Basic and acidic residues" evidence="6">
    <location>
        <begin position="51"/>
        <end position="64"/>
    </location>
</feature>
<protein>
    <recommendedName>
        <fullName evidence="2">Glycosylation-dependent cell adhesion molecule 1</fullName>
    </recommendedName>
</protein>
<dbReference type="GeneTree" id="ENSGT00520000060242"/>
<dbReference type="eggNOG" id="ENOG502TDVV">
    <property type="taxonomic scope" value="Eukaryota"/>
</dbReference>
<sequence>MECFMVLLLASLASTSLAVLDEPEGQIHSETQPADAFPAAQVTPSSHPKKDHVSDEDLSKESFISKEELVSKENAVKRAKSQKPMPQEDNFKNVKLQLEETTERAPRAATTSEGKLSKLGHKVRKNLDKASKGIMNYLKNLIPSANDAKRP</sequence>
<evidence type="ECO:0000256" key="1">
    <source>
        <dbReference type="ARBA" id="ARBA00006292"/>
    </source>
</evidence>
<dbReference type="AlphaFoldDB" id="A0A0D9QZA3"/>
<evidence type="ECO:0000313" key="8">
    <source>
        <dbReference type="Ensembl" id="ENSCSAP00000001692.1"/>
    </source>
</evidence>